<dbReference type="AlphaFoldDB" id="A0A934RPM3"/>
<organism evidence="8 9">
    <name type="scientific">Roseibacillus ishigakijimensis</name>
    <dbReference type="NCBI Taxonomy" id="454146"/>
    <lineage>
        <taxon>Bacteria</taxon>
        <taxon>Pseudomonadati</taxon>
        <taxon>Verrucomicrobiota</taxon>
        <taxon>Verrucomicrobiia</taxon>
        <taxon>Verrucomicrobiales</taxon>
        <taxon>Verrucomicrobiaceae</taxon>
        <taxon>Roseibacillus</taxon>
    </lineage>
</organism>
<evidence type="ECO:0000256" key="6">
    <source>
        <dbReference type="SAM" id="MobiDB-lite"/>
    </source>
</evidence>
<dbReference type="EMBL" id="JAENIO010000007">
    <property type="protein sequence ID" value="MBK1833261.1"/>
    <property type="molecule type" value="Genomic_DNA"/>
</dbReference>
<name>A0A934RPM3_9BACT</name>
<comment type="caution">
    <text evidence="8">The sequence shown here is derived from an EMBL/GenBank/DDBJ whole genome shotgun (WGS) entry which is preliminary data.</text>
</comment>
<keyword evidence="3 4" id="KW-1278">Translocase</keyword>
<keyword evidence="3" id="KW-0472">Membrane</keyword>
<comment type="catalytic activity">
    <reaction evidence="3 5">
        <text>a quinone + NADH + 5 H(+)(in) = a quinol + NAD(+) + 4 H(+)(out)</text>
        <dbReference type="Rhea" id="RHEA:57888"/>
        <dbReference type="ChEBI" id="CHEBI:15378"/>
        <dbReference type="ChEBI" id="CHEBI:24646"/>
        <dbReference type="ChEBI" id="CHEBI:57540"/>
        <dbReference type="ChEBI" id="CHEBI:57945"/>
        <dbReference type="ChEBI" id="CHEBI:132124"/>
    </reaction>
</comment>
<dbReference type="GO" id="GO:0005886">
    <property type="term" value="C:plasma membrane"/>
    <property type="evidence" value="ECO:0007669"/>
    <property type="project" value="UniProtKB-SubCell"/>
</dbReference>
<dbReference type="GO" id="GO:0008137">
    <property type="term" value="F:NADH dehydrogenase (ubiquinone) activity"/>
    <property type="evidence" value="ECO:0007669"/>
    <property type="project" value="InterPro"/>
</dbReference>
<dbReference type="GO" id="GO:0048038">
    <property type="term" value="F:quinone binding"/>
    <property type="evidence" value="ECO:0007669"/>
    <property type="project" value="UniProtKB-KW"/>
</dbReference>
<feature type="domain" description="NADH:ubiquinone oxidoreductase 30kDa subunit" evidence="7">
    <location>
        <begin position="37"/>
        <end position="146"/>
    </location>
</feature>
<feature type="region of interest" description="Disordered" evidence="6">
    <location>
        <begin position="151"/>
        <end position="185"/>
    </location>
</feature>
<dbReference type="SUPFAM" id="SSF143243">
    <property type="entry name" value="Nqo5-like"/>
    <property type="match status" value="1"/>
</dbReference>
<dbReference type="Gene3D" id="3.30.460.80">
    <property type="entry name" value="NADH:ubiquinone oxidoreductase, 30kDa subunit"/>
    <property type="match status" value="1"/>
</dbReference>
<evidence type="ECO:0000256" key="1">
    <source>
        <dbReference type="ARBA" id="ARBA00007569"/>
    </source>
</evidence>
<dbReference type="InterPro" id="IPR001268">
    <property type="entry name" value="NADH_UbQ_OxRdtase_30kDa_su"/>
</dbReference>
<comment type="similarity">
    <text evidence="1 3 4">Belongs to the complex I 30 kDa subunit family.</text>
</comment>
<evidence type="ECO:0000313" key="9">
    <source>
        <dbReference type="Proteomes" id="UP000604083"/>
    </source>
</evidence>
<keyword evidence="3 5" id="KW-0874">Quinone</keyword>
<dbReference type="InterPro" id="IPR037232">
    <property type="entry name" value="NADH_quin_OxRdtase_su_C/D-like"/>
</dbReference>
<dbReference type="EC" id="7.1.1.-" evidence="3"/>
<dbReference type="Pfam" id="PF00329">
    <property type="entry name" value="Complex1_30kDa"/>
    <property type="match status" value="1"/>
</dbReference>
<evidence type="ECO:0000256" key="4">
    <source>
        <dbReference type="RuleBase" id="RU003456"/>
    </source>
</evidence>
<evidence type="ECO:0000256" key="2">
    <source>
        <dbReference type="ARBA" id="ARBA00022448"/>
    </source>
</evidence>
<dbReference type="Proteomes" id="UP000604083">
    <property type="component" value="Unassembled WGS sequence"/>
</dbReference>
<keyword evidence="3" id="KW-1003">Cell membrane</keyword>
<keyword evidence="2 3" id="KW-0813">Transport</keyword>
<feature type="compositionally biased region" description="Basic and acidic residues" evidence="6">
    <location>
        <begin position="175"/>
        <end position="185"/>
    </location>
</feature>
<accession>A0A934RPM3</accession>
<comment type="subcellular location">
    <subcellularLocation>
        <location evidence="3">Cell membrane</location>
        <topology evidence="3">Peripheral membrane protein</topology>
        <orientation evidence="3">Cytoplasmic side</orientation>
    </subcellularLocation>
</comment>
<sequence length="185" mass="20683">MASDAESLREKLGEAVLETVEFRGETTLVVALSSLEAALKEAFALGYDFLLDISSIDHDQEEPRFEMVYELANVDDSKHLRIRSRVAEGEKVPSAVGIWKTANWHEREVWDMMGIPFENHPDLRRILMWEGYPFHPLRKEFPLAGKPTEMPDVANTGVAPMEGGPFVTSPGSDRVTGEPRAKGES</sequence>
<dbReference type="HAMAP" id="MF_01357">
    <property type="entry name" value="NDH1_NuoC"/>
    <property type="match status" value="1"/>
</dbReference>
<protein>
    <recommendedName>
        <fullName evidence="3">NADH-quinone oxidoreductase subunit C</fullName>
        <ecNumber evidence="3">7.1.1.-</ecNumber>
    </recommendedName>
    <alternativeName>
        <fullName evidence="3">NADH dehydrogenase I subunit C</fullName>
    </alternativeName>
    <alternativeName>
        <fullName evidence="3">NDH-1 subunit C</fullName>
    </alternativeName>
</protein>
<dbReference type="PANTHER" id="PTHR10884:SF14">
    <property type="entry name" value="NADH DEHYDROGENASE [UBIQUINONE] IRON-SULFUR PROTEIN 3, MITOCHONDRIAL"/>
    <property type="match status" value="1"/>
</dbReference>
<evidence type="ECO:0000313" key="8">
    <source>
        <dbReference type="EMBL" id="MBK1833261.1"/>
    </source>
</evidence>
<dbReference type="InterPro" id="IPR020396">
    <property type="entry name" value="NADH_UbQ_OxRdtase_CS"/>
</dbReference>
<evidence type="ECO:0000259" key="7">
    <source>
        <dbReference type="Pfam" id="PF00329"/>
    </source>
</evidence>
<dbReference type="PANTHER" id="PTHR10884">
    <property type="entry name" value="NADH DEHYDROGENASE UBIQUINONE IRON-SULFUR PROTEIN 3"/>
    <property type="match status" value="1"/>
</dbReference>
<dbReference type="NCBIfam" id="TIGR01961">
    <property type="entry name" value="NuoC_fam"/>
    <property type="match status" value="1"/>
</dbReference>
<gene>
    <name evidence="3" type="primary">nuoC</name>
    <name evidence="8" type="ORF">JIN78_04240</name>
</gene>
<evidence type="ECO:0000256" key="5">
    <source>
        <dbReference type="RuleBase" id="RU003582"/>
    </source>
</evidence>
<comment type="function">
    <text evidence="3">NDH-1 shuttles electrons from NADH, via FMN and iron-sulfur (Fe-S) centers, to quinones in the respiratory chain. The immediate electron acceptor for the enzyme in this species is believed to be ubiquinone. Couples the redox reaction to proton translocation (for every two electrons transferred, four hydrogen ions are translocated across the cytoplasmic membrane), and thus conserves the redox energy in a proton gradient.</text>
</comment>
<evidence type="ECO:0000256" key="3">
    <source>
        <dbReference type="HAMAP-Rule" id="MF_01357"/>
    </source>
</evidence>
<proteinExistence type="inferred from homology"/>
<keyword evidence="9" id="KW-1185">Reference proteome</keyword>
<keyword evidence="3" id="KW-0830">Ubiquinone</keyword>
<dbReference type="PROSITE" id="PS00542">
    <property type="entry name" value="COMPLEX1_30K"/>
    <property type="match status" value="1"/>
</dbReference>
<reference evidence="8" key="1">
    <citation type="submission" date="2021-01" db="EMBL/GenBank/DDBJ databases">
        <title>Modified the classification status of verrucomicrobia.</title>
        <authorList>
            <person name="Feng X."/>
        </authorList>
    </citation>
    <scope>NUCLEOTIDE SEQUENCE</scope>
    <source>
        <strain evidence="8">KCTC 12986</strain>
    </source>
</reference>
<dbReference type="GO" id="GO:0050136">
    <property type="term" value="F:NADH dehydrogenase (quinone) (non-electrogenic) activity"/>
    <property type="evidence" value="ECO:0007669"/>
    <property type="project" value="UniProtKB-UniRule"/>
</dbReference>
<comment type="subunit">
    <text evidence="3">NDH-1 is composed of 14 different subunits. Subunits NuoB, C, D, E, F, and G constitute the peripheral sector of the complex.</text>
</comment>
<dbReference type="InterPro" id="IPR010218">
    <property type="entry name" value="NADH_DH_suC"/>
</dbReference>
<keyword evidence="3 4" id="KW-0520">NAD</keyword>